<dbReference type="STRING" id="1294262.GCA_001316085_01784"/>
<evidence type="ECO:0000256" key="1">
    <source>
        <dbReference type="ARBA" id="ARBA00023125"/>
    </source>
</evidence>
<dbReference type="EMBL" id="AP018930">
    <property type="protein sequence ID" value="BBG27546.1"/>
    <property type="molecule type" value="Genomic_DNA"/>
</dbReference>
<keyword evidence="1" id="KW-0238">DNA-binding</keyword>
<evidence type="ECO:0000259" key="2">
    <source>
        <dbReference type="Pfam" id="PF07282"/>
    </source>
</evidence>
<dbReference type="AlphaFoldDB" id="A0A510E4X9"/>
<reference evidence="4 5" key="2">
    <citation type="journal article" date="2020" name="Int. J. Syst. Evol. Microbiol.">
        <title>Sulfuracidifex tepidarius gen. nov., sp. nov. and transfer of Sulfolobus metallicus Huber and Stetter 1992 to the genus Sulfuracidifex as Sulfuracidifex metallicus comb. nov.</title>
        <authorList>
            <person name="Itoh T."/>
            <person name="Miura T."/>
            <person name="Sakai H.D."/>
            <person name="Kato S."/>
            <person name="Ohkuma M."/>
            <person name="Takashina T."/>
        </authorList>
    </citation>
    <scope>NUCLEOTIDE SEQUENCE</scope>
    <source>
        <strain evidence="3 5">IC-006</strain>
        <strain evidence="4">IC-007</strain>
    </source>
</reference>
<gene>
    <name evidence="3" type="ORF">IC006_2091</name>
    <name evidence="4" type="ORF">IC007_2100</name>
</gene>
<dbReference type="Proteomes" id="UP000325030">
    <property type="component" value="Chromosome"/>
</dbReference>
<keyword evidence="5" id="KW-1185">Reference proteome</keyword>
<dbReference type="GO" id="GO:0003677">
    <property type="term" value="F:DNA binding"/>
    <property type="evidence" value="ECO:0007669"/>
    <property type="project" value="UniProtKB-KW"/>
</dbReference>
<evidence type="ECO:0000313" key="5">
    <source>
        <dbReference type="Proteomes" id="UP000322983"/>
    </source>
</evidence>
<feature type="domain" description="Cas12f1-like TNB" evidence="2">
    <location>
        <begin position="40"/>
        <end position="103"/>
    </location>
</feature>
<dbReference type="EMBL" id="AP018929">
    <property type="protein sequence ID" value="BBG24757.1"/>
    <property type="molecule type" value="Genomic_DNA"/>
</dbReference>
<accession>A0A510DX19</accession>
<dbReference type="NCBIfam" id="TIGR01766">
    <property type="entry name" value="IS200/IS605 family accessory protein TnpB-like domain"/>
    <property type="match status" value="1"/>
</dbReference>
<dbReference type="Proteomes" id="UP000322983">
    <property type="component" value="Chromosome"/>
</dbReference>
<dbReference type="Pfam" id="PF07282">
    <property type="entry name" value="Cas12f1-like_TNB"/>
    <property type="match status" value="1"/>
</dbReference>
<sequence>MEVANYFNSNVIKLEKLTNMIRNVNRLPKEYRDKLCLMQYSRVQYWIEWQAKKHGLIVEYVNPRYSSTSCPKCGQKMVETGHRWFSCPCGYEDDRDVIAIMNLNGRGSLTLSSAPQMRDVNPNR</sequence>
<protein>
    <recommendedName>
        <fullName evidence="2">Cas12f1-like TNB domain-containing protein</fullName>
    </recommendedName>
</protein>
<evidence type="ECO:0000313" key="4">
    <source>
        <dbReference type="EMBL" id="BBG27546.1"/>
    </source>
</evidence>
<evidence type="ECO:0000313" key="6">
    <source>
        <dbReference type="Proteomes" id="UP000325030"/>
    </source>
</evidence>
<accession>A0A510E4X9</accession>
<organism evidence="4 6">
    <name type="scientific">Sulfuracidifex tepidarius</name>
    <dbReference type="NCBI Taxonomy" id="1294262"/>
    <lineage>
        <taxon>Archaea</taxon>
        <taxon>Thermoproteota</taxon>
        <taxon>Thermoprotei</taxon>
        <taxon>Sulfolobales</taxon>
        <taxon>Sulfolobaceae</taxon>
        <taxon>Sulfuracidifex</taxon>
    </lineage>
</organism>
<reference evidence="6" key="1">
    <citation type="submission" date="2018-09" db="EMBL/GenBank/DDBJ databases">
        <title>Complete Genome Sequencing of Sulfolobus sp. JCM 16834.</title>
        <authorList>
            <person name="Kato S."/>
            <person name="Itoh T."/>
            <person name="Ohkuma M."/>
        </authorList>
    </citation>
    <scope>NUCLEOTIDE SEQUENCE [LARGE SCALE GENOMIC DNA]</scope>
    <source>
        <strain evidence="6">IC-007</strain>
    </source>
</reference>
<dbReference type="InterPro" id="IPR010095">
    <property type="entry name" value="Cas12f1-like_TNB"/>
</dbReference>
<name>A0A510E4X9_9CREN</name>
<evidence type="ECO:0000313" key="3">
    <source>
        <dbReference type="EMBL" id="BBG24757.1"/>
    </source>
</evidence>
<proteinExistence type="predicted"/>
<dbReference type="KEGG" id="step:IC006_2091"/>